<keyword evidence="2" id="KW-1185">Reference proteome</keyword>
<evidence type="ECO:0000313" key="2">
    <source>
        <dbReference type="Proteomes" id="UP000309992"/>
    </source>
</evidence>
<protein>
    <submittedName>
        <fullName evidence="1">Uncharacterized protein</fullName>
    </submittedName>
</protein>
<dbReference type="EMBL" id="SWMS01000014">
    <property type="protein sequence ID" value="TKG66957.1"/>
    <property type="molecule type" value="Genomic_DNA"/>
</dbReference>
<gene>
    <name evidence="1" type="ORF">FCN18_23895</name>
</gene>
<dbReference type="Proteomes" id="UP000309992">
    <property type="component" value="Unassembled WGS sequence"/>
</dbReference>
<organism evidence="1 2">
    <name type="scientific">Prauserella endophytica</name>
    <dbReference type="NCBI Taxonomy" id="1592324"/>
    <lineage>
        <taxon>Bacteria</taxon>
        <taxon>Bacillati</taxon>
        <taxon>Actinomycetota</taxon>
        <taxon>Actinomycetes</taxon>
        <taxon>Pseudonocardiales</taxon>
        <taxon>Pseudonocardiaceae</taxon>
        <taxon>Prauserella</taxon>
        <taxon>Prauserella coralliicola group</taxon>
    </lineage>
</organism>
<dbReference type="RefSeq" id="WP_112275506.1">
    <property type="nucleotide sequence ID" value="NZ_SWMS01000014.1"/>
</dbReference>
<comment type="caution">
    <text evidence="1">The sequence shown here is derived from an EMBL/GenBank/DDBJ whole genome shotgun (WGS) entry which is preliminary data.</text>
</comment>
<name>A0ABY2S2A2_9PSEU</name>
<reference evidence="1 2" key="1">
    <citation type="journal article" date="2015" name="Antonie Van Leeuwenhoek">
        <title>Prauserella endophytica sp. nov., an endophytic actinobacterium isolated from Tamarix taklamakanensis.</title>
        <authorList>
            <person name="Liu J.M."/>
            <person name="Habden X."/>
            <person name="Guo L."/>
            <person name="Tuo L."/>
            <person name="Jiang Z.K."/>
            <person name="Liu S.W."/>
            <person name="Liu X.F."/>
            <person name="Chen L."/>
            <person name="Li R.F."/>
            <person name="Zhang Y.Q."/>
            <person name="Sun C.H."/>
        </authorList>
    </citation>
    <scope>NUCLEOTIDE SEQUENCE [LARGE SCALE GENOMIC DNA]</scope>
    <source>
        <strain evidence="1 2">CGMCC 4.7182</strain>
    </source>
</reference>
<accession>A0ABY2S2A2</accession>
<proteinExistence type="predicted"/>
<sequence length="99" mass="10398">MSTTTEYATPGTTRDLAVGQLSHVPGVDLHYVAPGEIDAEQCENCGYVGAVVEARVCGPARTDLYAEVCISRGCAESVARFHTEQGDGDVIVEIAGEPN</sequence>
<evidence type="ECO:0000313" key="1">
    <source>
        <dbReference type="EMBL" id="TKG66957.1"/>
    </source>
</evidence>